<dbReference type="Proteomes" id="UP000887581">
    <property type="component" value="Unplaced"/>
</dbReference>
<dbReference type="InterPro" id="IPR017871">
    <property type="entry name" value="ABC_transporter-like_CS"/>
</dbReference>
<keyword evidence="4" id="KW-0547">Nucleotide-binding</keyword>
<dbReference type="InterPro" id="IPR036640">
    <property type="entry name" value="ABC1_TM_sf"/>
</dbReference>
<evidence type="ECO:0000313" key="13">
    <source>
        <dbReference type="WBParaSite" id="sdigi.contig17.g1555.t1"/>
    </source>
</evidence>
<evidence type="ECO:0000256" key="6">
    <source>
        <dbReference type="ARBA" id="ARBA00022989"/>
    </source>
</evidence>
<keyword evidence="12" id="KW-1185">Reference proteome</keyword>
<dbReference type="Gene3D" id="3.40.50.300">
    <property type="entry name" value="P-loop containing nucleotide triphosphate hydrolases"/>
    <property type="match status" value="1"/>
</dbReference>
<reference evidence="13" key="1">
    <citation type="submission" date="2022-11" db="UniProtKB">
        <authorList>
            <consortium name="WormBaseParasite"/>
        </authorList>
    </citation>
    <scope>IDENTIFICATION</scope>
</reference>
<dbReference type="WBParaSite" id="sdigi.contig17.g1555.t1">
    <property type="protein sequence ID" value="sdigi.contig17.g1555.t1"/>
    <property type="gene ID" value="sdigi.contig17.g1555"/>
</dbReference>
<dbReference type="SUPFAM" id="SSF90123">
    <property type="entry name" value="ABC transporter transmembrane region"/>
    <property type="match status" value="1"/>
</dbReference>
<dbReference type="PROSITE" id="PS00211">
    <property type="entry name" value="ABC_TRANSPORTER_1"/>
    <property type="match status" value="1"/>
</dbReference>
<keyword evidence="6 9" id="KW-1133">Transmembrane helix</keyword>
<accession>A0A915PLM9</accession>
<dbReference type="PANTHER" id="PTHR24223">
    <property type="entry name" value="ATP-BINDING CASSETTE SUB-FAMILY C"/>
    <property type="match status" value="1"/>
</dbReference>
<dbReference type="FunFam" id="3.40.50.300:FF:000997">
    <property type="entry name" value="Multidrug resistance-associated protein 1"/>
    <property type="match status" value="1"/>
</dbReference>
<keyword evidence="2" id="KW-0813">Transport</keyword>
<feature type="transmembrane region" description="Helical" evidence="9">
    <location>
        <begin position="32"/>
        <end position="53"/>
    </location>
</feature>
<feature type="transmembrane region" description="Helical" evidence="9">
    <location>
        <begin position="134"/>
        <end position="155"/>
    </location>
</feature>
<dbReference type="InterPro" id="IPR003593">
    <property type="entry name" value="AAA+_ATPase"/>
</dbReference>
<name>A0A915PLM9_9BILA</name>
<dbReference type="SUPFAM" id="SSF52540">
    <property type="entry name" value="P-loop containing nucleoside triphosphate hydrolases"/>
    <property type="match status" value="1"/>
</dbReference>
<sequence>MATKIIEALRTICTENLNRTRGGDFECLRVTLLPIIPSVFFWLLIPIFCMQIHRIRVNGGIRSQPLPWTVLLIAKTITTIYLLLNSLTSFGINLYYAENTSNDLIYSAVTALTMLGIFCCILMGRKNGMVTSGILHITWILFAVCGCPEYLFSWKKVSSFGVFFQLMEYADKARFIVYQVWYPFIIVQMLLFCFADYRQPFLTKARKQLNLSSELDSSFLNRLSLWWFTPIPLLGARKALIVDDIYQLNEGNNAAIFLLLNHISSGSDLFTEGIALALGMFACAELRSFLLNYYFFLMMRVGIKIQSTLIAAIYQKTLRLSNSARKGRTVGEIVNLMAIDVESFQFITPHIQQFWSCPFQIILVLIYLFFTIGPSAACGVAVMVLFLPLNFITSLIVKRWQTEQMCLKDERIKICNEILNGIKVIKLYAWEPPMEEVVERIRRKELQLIRKMGLTRAVIDSFNTSSPFLVGFYSQLITDLLSSDMVALLTFATYTLSSDNHTLTPQIAFVSLTLLNQLRSPMIIIANLMKQAVEAAVANGRIKSFLAADELNPLNIDRINDHFSTENAIEMKEASLSWDTKGSNTVLKIDHLSIPKKSLVAVVGKVGSGKSTLLSAILGELEKVDGYIGVFGQMASVSQQSWIQNSTLRGNIIFGEKFDQKYYDKIVEACALVKDFDILPNGDATEIGEKGINLSGGQKARVALARAVYQNRDIYLLDDPLSAVDSHVGRHIFERVIGCNGLMRNKTRIIVTNDLTYLDKVDIVIYMEDGKLAACGPYKKLLEQSESFSRFIDACQIENEQAEEGKRESETTSSETFSDENSQSDDILPLFQSMFLIKDTS</sequence>
<feature type="domain" description="ABC transporter" evidence="10">
    <location>
        <begin position="571"/>
        <end position="794"/>
    </location>
</feature>
<organism evidence="12 13">
    <name type="scientific">Setaria digitata</name>
    <dbReference type="NCBI Taxonomy" id="48799"/>
    <lineage>
        <taxon>Eukaryota</taxon>
        <taxon>Metazoa</taxon>
        <taxon>Ecdysozoa</taxon>
        <taxon>Nematoda</taxon>
        <taxon>Chromadorea</taxon>
        <taxon>Rhabditida</taxon>
        <taxon>Spirurina</taxon>
        <taxon>Spiruromorpha</taxon>
        <taxon>Filarioidea</taxon>
        <taxon>Setariidae</taxon>
        <taxon>Setaria</taxon>
    </lineage>
</organism>
<feature type="transmembrane region" description="Helical" evidence="9">
    <location>
        <begin position="104"/>
        <end position="122"/>
    </location>
</feature>
<dbReference type="CDD" id="cd18595">
    <property type="entry name" value="ABC_6TM_MRP1_2_3_6_D1_like"/>
    <property type="match status" value="1"/>
</dbReference>
<dbReference type="GO" id="GO:0016887">
    <property type="term" value="F:ATP hydrolysis activity"/>
    <property type="evidence" value="ECO:0007669"/>
    <property type="project" value="InterPro"/>
</dbReference>
<feature type="region of interest" description="Disordered" evidence="8">
    <location>
        <begin position="800"/>
        <end position="826"/>
    </location>
</feature>
<dbReference type="PROSITE" id="PS50893">
    <property type="entry name" value="ABC_TRANSPORTER_2"/>
    <property type="match status" value="1"/>
</dbReference>
<evidence type="ECO:0000256" key="9">
    <source>
        <dbReference type="SAM" id="Phobius"/>
    </source>
</evidence>
<protein>
    <submittedName>
        <fullName evidence="13">Uncharacterized protein</fullName>
    </submittedName>
</protein>
<dbReference type="FunFam" id="1.20.1560.10:FF:000081">
    <property type="entry name" value="Protein CBG24505"/>
    <property type="match status" value="1"/>
</dbReference>
<dbReference type="PANTHER" id="PTHR24223:SF415">
    <property type="entry name" value="FI20190P1"/>
    <property type="match status" value="1"/>
</dbReference>
<feature type="transmembrane region" description="Helical" evidence="9">
    <location>
        <begin position="65"/>
        <end position="84"/>
    </location>
</feature>
<dbReference type="Gene3D" id="1.20.1560.10">
    <property type="entry name" value="ABC transporter type 1, transmembrane domain"/>
    <property type="match status" value="1"/>
</dbReference>
<feature type="domain" description="ABC transmembrane type-1" evidence="11">
    <location>
        <begin position="259"/>
        <end position="534"/>
    </location>
</feature>
<dbReference type="Pfam" id="PF00664">
    <property type="entry name" value="ABC_membrane"/>
    <property type="match status" value="1"/>
</dbReference>
<dbReference type="AlphaFoldDB" id="A0A915PLM9"/>
<dbReference type="GO" id="GO:0005524">
    <property type="term" value="F:ATP binding"/>
    <property type="evidence" value="ECO:0007669"/>
    <property type="project" value="UniProtKB-KW"/>
</dbReference>
<keyword evidence="7 9" id="KW-0472">Membrane</keyword>
<feature type="transmembrane region" description="Helical" evidence="9">
    <location>
        <begin position="175"/>
        <end position="197"/>
    </location>
</feature>
<feature type="transmembrane region" description="Helical" evidence="9">
    <location>
        <begin position="361"/>
        <end position="389"/>
    </location>
</feature>
<evidence type="ECO:0000256" key="1">
    <source>
        <dbReference type="ARBA" id="ARBA00004141"/>
    </source>
</evidence>
<feature type="transmembrane region" description="Helical" evidence="9">
    <location>
        <begin position="269"/>
        <end position="287"/>
    </location>
</feature>
<dbReference type="InterPro" id="IPR003439">
    <property type="entry name" value="ABC_transporter-like_ATP-bd"/>
</dbReference>
<dbReference type="InterPro" id="IPR027417">
    <property type="entry name" value="P-loop_NTPase"/>
</dbReference>
<keyword evidence="3 9" id="KW-0812">Transmembrane</keyword>
<dbReference type="Pfam" id="PF00005">
    <property type="entry name" value="ABC_tran"/>
    <property type="match status" value="1"/>
</dbReference>
<dbReference type="SMART" id="SM00382">
    <property type="entry name" value="AAA"/>
    <property type="match status" value="1"/>
</dbReference>
<evidence type="ECO:0000259" key="10">
    <source>
        <dbReference type="PROSITE" id="PS50893"/>
    </source>
</evidence>
<evidence type="ECO:0000256" key="3">
    <source>
        <dbReference type="ARBA" id="ARBA00022692"/>
    </source>
</evidence>
<dbReference type="PROSITE" id="PS50929">
    <property type="entry name" value="ABC_TM1F"/>
    <property type="match status" value="1"/>
</dbReference>
<evidence type="ECO:0000256" key="7">
    <source>
        <dbReference type="ARBA" id="ARBA00023136"/>
    </source>
</evidence>
<evidence type="ECO:0000256" key="8">
    <source>
        <dbReference type="SAM" id="MobiDB-lite"/>
    </source>
</evidence>
<evidence type="ECO:0000256" key="2">
    <source>
        <dbReference type="ARBA" id="ARBA00022448"/>
    </source>
</evidence>
<proteinExistence type="predicted"/>
<evidence type="ECO:0000259" key="11">
    <source>
        <dbReference type="PROSITE" id="PS50929"/>
    </source>
</evidence>
<evidence type="ECO:0000256" key="4">
    <source>
        <dbReference type="ARBA" id="ARBA00022741"/>
    </source>
</evidence>
<keyword evidence="5" id="KW-0067">ATP-binding</keyword>
<dbReference type="GO" id="GO:0016020">
    <property type="term" value="C:membrane"/>
    <property type="evidence" value="ECO:0007669"/>
    <property type="project" value="UniProtKB-SubCell"/>
</dbReference>
<dbReference type="CDD" id="cd03250">
    <property type="entry name" value="ABCC_MRP_domain1"/>
    <property type="match status" value="1"/>
</dbReference>
<dbReference type="InterPro" id="IPR050173">
    <property type="entry name" value="ABC_transporter_C-like"/>
</dbReference>
<comment type="subcellular location">
    <subcellularLocation>
        <location evidence="1">Membrane</location>
        <topology evidence="1">Multi-pass membrane protein</topology>
    </subcellularLocation>
</comment>
<evidence type="ECO:0000256" key="5">
    <source>
        <dbReference type="ARBA" id="ARBA00022840"/>
    </source>
</evidence>
<dbReference type="GO" id="GO:0140359">
    <property type="term" value="F:ABC-type transporter activity"/>
    <property type="evidence" value="ECO:0007669"/>
    <property type="project" value="InterPro"/>
</dbReference>
<evidence type="ECO:0000313" key="12">
    <source>
        <dbReference type="Proteomes" id="UP000887581"/>
    </source>
</evidence>
<dbReference type="InterPro" id="IPR011527">
    <property type="entry name" value="ABC1_TM_dom"/>
</dbReference>